<proteinExistence type="predicted"/>
<keyword evidence="2" id="KW-1185">Reference proteome</keyword>
<comment type="caution">
    <text evidence="1">The sequence shown here is derived from an EMBL/GenBank/DDBJ whole genome shotgun (WGS) entry which is preliminary data.</text>
</comment>
<sequence>MSEQQADIDDLKRLVDTMQSLTEHCEALKQGAAGFAYMLPAQWQGPAMGAFLAFFETWSAGASGLAEGAASLHTQADSVHKAYSATVTELDSAWTTFEGSLG</sequence>
<reference evidence="2" key="1">
    <citation type="submission" date="2019-02" db="EMBL/GenBank/DDBJ databases">
        <title>Glaciihabitans arcticus sp. nov., a psychrotolerant bacterium isolated from polar soil.</title>
        <authorList>
            <person name="Dahal R.H."/>
        </authorList>
    </citation>
    <scope>NUCLEOTIDE SEQUENCE [LARGE SCALE GENOMIC DNA]</scope>
    <source>
        <strain evidence="2">RP-3-7</strain>
    </source>
</reference>
<dbReference type="Proteomes" id="UP000294194">
    <property type="component" value="Unassembled WGS sequence"/>
</dbReference>
<organism evidence="1 2">
    <name type="scientific">Glaciihabitans arcticus</name>
    <dbReference type="NCBI Taxonomy" id="2668039"/>
    <lineage>
        <taxon>Bacteria</taxon>
        <taxon>Bacillati</taxon>
        <taxon>Actinomycetota</taxon>
        <taxon>Actinomycetes</taxon>
        <taxon>Micrococcales</taxon>
        <taxon>Microbacteriaceae</taxon>
        <taxon>Glaciihabitans</taxon>
    </lineage>
</organism>
<gene>
    <name evidence="1" type="ORF">EYE40_15235</name>
</gene>
<dbReference type="Pfam" id="PF06013">
    <property type="entry name" value="WXG100"/>
    <property type="match status" value="1"/>
</dbReference>
<evidence type="ECO:0008006" key="3">
    <source>
        <dbReference type="Google" id="ProtNLM"/>
    </source>
</evidence>
<name>A0A4Q9GTJ8_9MICO</name>
<dbReference type="InterPro" id="IPR036689">
    <property type="entry name" value="ESAT-6-like_sf"/>
</dbReference>
<dbReference type="SUPFAM" id="SSF140453">
    <property type="entry name" value="EsxAB dimer-like"/>
    <property type="match status" value="1"/>
</dbReference>
<evidence type="ECO:0000313" key="2">
    <source>
        <dbReference type="Proteomes" id="UP000294194"/>
    </source>
</evidence>
<dbReference type="EMBL" id="SISG01000002">
    <property type="protein sequence ID" value="TBN55550.1"/>
    <property type="molecule type" value="Genomic_DNA"/>
</dbReference>
<dbReference type="AlphaFoldDB" id="A0A4Q9GTJ8"/>
<evidence type="ECO:0000313" key="1">
    <source>
        <dbReference type="EMBL" id="TBN55550.1"/>
    </source>
</evidence>
<dbReference type="InterPro" id="IPR010310">
    <property type="entry name" value="T7SS_ESAT-6-like"/>
</dbReference>
<accession>A0A4Q9GTJ8</accession>
<protein>
    <recommendedName>
        <fullName evidence="3">WXG100 family type VII secretion target</fullName>
    </recommendedName>
</protein>
<dbReference type="Gene3D" id="1.10.287.1060">
    <property type="entry name" value="ESAT-6-like"/>
    <property type="match status" value="1"/>
</dbReference>
<dbReference type="RefSeq" id="WP_130983121.1">
    <property type="nucleotide sequence ID" value="NZ_SISG01000002.1"/>
</dbReference>